<reference evidence="10 11" key="1">
    <citation type="submission" date="2016-10" db="EMBL/GenBank/DDBJ databases">
        <authorList>
            <person name="de Groot N.N."/>
        </authorList>
    </citation>
    <scope>NUCLEOTIDE SEQUENCE [LARGE SCALE GENOMIC DNA]</scope>
    <source>
        <strain evidence="10 11">SLAS-1</strain>
    </source>
</reference>
<sequence>MMAEKTLLNIKNLHKSFGDNLVLDGISFSLDPEEIKVIIGPSGTGKSTVLNCINRLVMPDDGEIWLEDTEVISCEDINSIRQNIGYVFQGFGLFHHLTAIKNIMIGLRKVKNMPDKAAREKALSELERVGLTEVADSYPAQLSGGQKQRVAIARALAMEPQLMLFDEPTSALDPELIGEVLTVMKDLAEEGMTMLVVTHEMGFARSVSDEIIFMEKGNIVEKAHPEKMFDSPELERTREFLFKLDELYGQGGE</sequence>
<dbReference type="PROSITE" id="PS00211">
    <property type="entry name" value="ABC_TRANSPORTER_1"/>
    <property type="match status" value="1"/>
</dbReference>
<dbReference type="GO" id="GO:0015424">
    <property type="term" value="F:ABC-type amino acid transporter activity"/>
    <property type="evidence" value="ECO:0007669"/>
    <property type="project" value="InterPro"/>
</dbReference>
<proteinExistence type="inferred from homology"/>
<protein>
    <submittedName>
        <fullName evidence="10">Amino acid ABC transporter ATP-binding protein, PAAT family</fullName>
    </submittedName>
</protein>
<dbReference type="Pfam" id="PF00005">
    <property type="entry name" value="ABC_tran"/>
    <property type="match status" value="1"/>
</dbReference>
<dbReference type="InterPro" id="IPR003593">
    <property type="entry name" value="AAA+_ATPase"/>
</dbReference>
<evidence type="ECO:0000256" key="7">
    <source>
        <dbReference type="ARBA" id="ARBA00022970"/>
    </source>
</evidence>
<dbReference type="GO" id="GO:0005886">
    <property type="term" value="C:plasma membrane"/>
    <property type="evidence" value="ECO:0007669"/>
    <property type="project" value="UniProtKB-SubCell"/>
</dbReference>
<dbReference type="InterPro" id="IPR003439">
    <property type="entry name" value="ABC_transporter-like_ATP-bd"/>
</dbReference>
<keyword evidence="3" id="KW-0813">Transport</keyword>
<dbReference type="CDD" id="cd03262">
    <property type="entry name" value="ABC_HisP_GlnQ"/>
    <property type="match status" value="1"/>
</dbReference>
<dbReference type="SMART" id="SM00382">
    <property type="entry name" value="AAA"/>
    <property type="match status" value="1"/>
</dbReference>
<keyword evidence="4" id="KW-1003">Cell membrane</keyword>
<evidence type="ECO:0000256" key="2">
    <source>
        <dbReference type="ARBA" id="ARBA00005417"/>
    </source>
</evidence>
<evidence type="ECO:0000313" key="11">
    <source>
        <dbReference type="Proteomes" id="UP000199476"/>
    </source>
</evidence>
<evidence type="ECO:0000256" key="3">
    <source>
        <dbReference type="ARBA" id="ARBA00022448"/>
    </source>
</evidence>
<name>A0A1G9L0E9_9FIRM</name>
<keyword evidence="5" id="KW-0547">Nucleotide-binding</keyword>
<gene>
    <name evidence="10" type="ORF">SAMN04488692_105145</name>
</gene>
<dbReference type="InterPro" id="IPR017871">
    <property type="entry name" value="ABC_transporter-like_CS"/>
</dbReference>
<evidence type="ECO:0000256" key="5">
    <source>
        <dbReference type="ARBA" id="ARBA00022741"/>
    </source>
</evidence>
<dbReference type="PANTHER" id="PTHR43166:SF9">
    <property type="entry name" value="GLUTAMATE_ASPARTATE IMPORT ATP-BINDING PROTEIN GLTL"/>
    <property type="match status" value="1"/>
</dbReference>
<dbReference type="InterPro" id="IPR030679">
    <property type="entry name" value="ABC_ATPase_HisP-typ"/>
</dbReference>
<comment type="similarity">
    <text evidence="2">Belongs to the ABC transporter superfamily.</text>
</comment>
<dbReference type="InterPro" id="IPR050086">
    <property type="entry name" value="MetN_ABC_transporter-like"/>
</dbReference>
<dbReference type="InterPro" id="IPR027417">
    <property type="entry name" value="P-loop_NTPase"/>
</dbReference>
<accession>A0A1G9L0E9</accession>
<evidence type="ECO:0000256" key="6">
    <source>
        <dbReference type="ARBA" id="ARBA00022840"/>
    </source>
</evidence>
<evidence type="ECO:0000256" key="1">
    <source>
        <dbReference type="ARBA" id="ARBA00004202"/>
    </source>
</evidence>
<evidence type="ECO:0000259" key="9">
    <source>
        <dbReference type="PROSITE" id="PS50893"/>
    </source>
</evidence>
<dbReference type="SUPFAM" id="SSF52540">
    <property type="entry name" value="P-loop containing nucleoside triphosphate hydrolases"/>
    <property type="match status" value="1"/>
</dbReference>
<dbReference type="STRING" id="321763.SAMN04488692_105145"/>
<dbReference type="EMBL" id="FNGO01000005">
    <property type="protein sequence ID" value="SDL55284.1"/>
    <property type="molecule type" value="Genomic_DNA"/>
</dbReference>
<dbReference type="GO" id="GO:0005524">
    <property type="term" value="F:ATP binding"/>
    <property type="evidence" value="ECO:0007669"/>
    <property type="project" value="UniProtKB-KW"/>
</dbReference>
<dbReference type="PANTHER" id="PTHR43166">
    <property type="entry name" value="AMINO ACID IMPORT ATP-BINDING PROTEIN"/>
    <property type="match status" value="1"/>
</dbReference>
<dbReference type="AlphaFoldDB" id="A0A1G9L0E9"/>
<evidence type="ECO:0000256" key="4">
    <source>
        <dbReference type="ARBA" id="ARBA00022475"/>
    </source>
</evidence>
<dbReference type="PROSITE" id="PS50893">
    <property type="entry name" value="ABC_TRANSPORTER_2"/>
    <property type="match status" value="1"/>
</dbReference>
<dbReference type="PIRSF" id="PIRSF039085">
    <property type="entry name" value="ABC_ATPase_HisP"/>
    <property type="match status" value="1"/>
</dbReference>
<dbReference type="Gene3D" id="3.40.50.300">
    <property type="entry name" value="P-loop containing nucleotide triphosphate hydrolases"/>
    <property type="match status" value="1"/>
</dbReference>
<organism evidence="10 11">
    <name type="scientific">Halarsenatibacter silvermanii</name>
    <dbReference type="NCBI Taxonomy" id="321763"/>
    <lineage>
        <taxon>Bacteria</taxon>
        <taxon>Bacillati</taxon>
        <taxon>Bacillota</taxon>
        <taxon>Clostridia</taxon>
        <taxon>Halanaerobiales</taxon>
        <taxon>Halarsenatibacteraceae</taxon>
        <taxon>Halarsenatibacter</taxon>
    </lineage>
</organism>
<feature type="domain" description="ABC transporter" evidence="9">
    <location>
        <begin position="8"/>
        <end position="241"/>
    </location>
</feature>
<dbReference type="GO" id="GO:0016887">
    <property type="term" value="F:ATP hydrolysis activity"/>
    <property type="evidence" value="ECO:0007669"/>
    <property type="project" value="InterPro"/>
</dbReference>
<dbReference type="Proteomes" id="UP000199476">
    <property type="component" value="Unassembled WGS sequence"/>
</dbReference>
<keyword evidence="11" id="KW-1185">Reference proteome</keyword>
<keyword evidence="8" id="KW-0472">Membrane</keyword>
<evidence type="ECO:0000256" key="8">
    <source>
        <dbReference type="ARBA" id="ARBA00023136"/>
    </source>
</evidence>
<keyword evidence="7" id="KW-0029">Amino-acid transport</keyword>
<keyword evidence="6 10" id="KW-0067">ATP-binding</keyword>
<comment type="subcellular location">
    <subcellularLocation>
        <location evidence="1">Cell membrane</location>
        <topology evidence="1">Peripheral membrane protein</topology>
    </subcellularLocation>
</comment>
<evidence type="ECO:0000313" key="10">
    <source>
        <dbReference type="EMBL" id="SDL55284.1"/>
    </source>
</evidence>